<protein>
    <submittedName>
        <fullName evidence="5">Endoglucanase A</fullName>
        <ecNumber evidence="5">3.2.1.4</ecNumber>
    </submittedName>
</protein>
<dbReference type="SUPFAM" id="SSF51445">
    <property type="entry name" value="(Trans)glycosidases"/>
    <property type="match status" value="1"/>
</dbReference>
<organism evidence="5 6">
    <name type="scientific">Lignipirellula cremea</name>
    <dbReference type="NCBI Taxonomy" id="2528010"/>
    <lineage>
        <taxon>Bacteria</taxon>
        <taxon>Pseudomonadati</taxon>
        <taxon>Planctomycetota</taxon>
        <taxon>Planctomycetia</taxon>
        <taxon>Pirellulales</taxon>
        <taxon>Pirellulaceae</taxon>
        <taxon>Lignipirellula</taxon>
    </lineage>
</organism>
<dbReference type="Gene3D" id="3.20.20.80">
    <property type="entry name" value="Glycosidases"/>
    <property type="match status" value="1"/>
</dbReference>
<evidence type="ECO:0000259" key="4">
    <source>
        <dbReference type="Pfam" id="PF00150"/>
    </source>
</evidence>
<feature type="domain" description="Glycoside hydrolase family 5" evidence="4">
    <location>
        <begin position="428"/>
        <end position="709"/>
    </location>
</feature>
<dbReference type="EMBL" id="CP036433">
    <property type="protein sequence ID" value="QDU93996.1"/>
    <property type="molecule type" value="Genomic_DNA"/>
</dbReference>
<dbReference type="InterPro" id="IPR017853">
    <property type="entry name" value="GH"/>
</dbReference>
<dbReference type="GO" id="GO:0009251">
    <property type="term" value="P:glucan catabolic process"/>
    <property type="evidence" value="ECO:0007669"/>
    <property type="project" value="TreeGrafter"/>
</dbReference>
<dbReference type="Proteomes" id="UP000317648">
    <property type="component" value="Chromosome"/>
</dbReference>
<reference evidence="5 6" key="1">
    <citation type="submission" date="2019-02" db="EMBL/GenBank/DDBJ databases">
        <title>Deep-cultivation of Planctomycetes and their phenomic and genomic characterization uncovers novel biology.</title>
        <authorList>
            <person name="Wiegand S."/>
            <person name="Jogler M."/>
            <person name="Boedeker C."/>
            <person name="Pinto D."/>
            <person name="Vollmers J."/>
            <person name="Rivas-Marin E."/>
            <person name="Kohn T."/>
            <person name="Peeters S.H."/>
            <person name="Heuer A."/>
            <person name="Rast P."/>
            <person name="Oberbeckmann S."/>
            <person name="Bunk B."/>
            <person name="Jeske O."/>
            <person name="Meyerdierks A."/>
            <person name="Storesund J.E."/>
            <person name="Kallscheuer N."/>
            <person name="Luecker S."/>
            <person name="Lage O.M."/>
            <person name="Pohl T."/>
            <person name="Merkel B.J."/>
            <person name="Hornburger P."/>
            <person name="Mueller R.-W."/>
            <person name="Bruemmer F."/>
            <person name="Labrenz M."/>
            <person name="Spormann A.M."/>
            <person name="Op den Camp H."/>
            <person name="Overmann J."/>
            <person name="Amann R."/>
            <person name="Jetten M.S.M."/>
            <person name="Mascher T."/>
            <person name="Medema M.H."/>
            <person name="Devos D.P."/>
            <person name="Kaster A.-K."/>
            <person name="Ovreas L."/>
            <person name="Rohde M."/>
            <person name="Galperin M.Y."/>
            <person name="Jogler C."/>
        </authorList>
    </citation>
    <scope>NUCLEOTIDE SEQUENCE [LARGE SCALE GENOMIC DNA]</scope>
    <source>
        <strain evidence="5 6">Pla85_3_4</strain>
    </source>
</reference>
<evidence type="ECO:0000313" key="5">
    <source>
        <dbReference type="EMBL" id="QDU93996.1"/>
    </source>
</evidence>
<dbReference type="RefSeq" id="WP_145051670.1">
    <property type="nucleotide sequence ID" value="NZ_CP036433.1"/>
</dbReference>
<feature type="chain" id="PRO_5022112343" evidence="3">
    <location>
        <begin position="30"/>
        <end position="746"/>
    </location>
</feature>
<keyword evidence="3" id="KW-0732">Signal</keyword>
<dbReference type="Gene3D" id="2.60.120.260">
    <property type="entry name" value="Galactose-binding domain-like"/>
    <property type="match status" value="2"/>
</dbReference>
<dbReference type="PROSITE" id="PS00659">
    <property type="entry name" value="GLYCOSYL_HYDROL_F5"/>
    <property type="match status" value="1"/>
</dbReference>
<dbReference type="InterPro" id="IPR018087">
    <property type="entry name" value="Glyco_hydro_5_CS"/>
</dbReference>
<dbReference type="PANTHER" id="PTHR34142">
    <property type="entry name" value="ENDO-BETA-1,4-GLUCANASE A"/>
    <property type="match status" value="1"/>
</dbReference>
<name>A0A518DQ62_9BACT</name>
<sequence precursor="true">MIFFHAQQRCLAMSLFLLGPFLLIASAAAAPPSIVANSGMEIDADSDQWPDGWARLKEGGSWQVEDGNHFLRLQSTAPGAMVMLYQEIGIPAGVEAIEMTWRQRVTGLQVGKQSWFDARFLMEFLDPAREKVTPTPRAPSSRKDTDGWVEKSTQFLVPEGARTLKFMPCLFQVNAGSFDLDDIVLKPIPGGPLREAAAVAAAALQAKLAAQASQRQAKAAAALEAEGSLISNGDFETDVKKADGWPDHWGQLKDAGSWETEGDNHFLRMKSPTPGKLVMVYRTFDIPAGTAALELSWKQRVTGLKKGAMPWFDARIMLEFMGVDGKKLGQKPSPPYTQKDTDGWVEKSKSFLVPEGALTLAMMPSLFQVQAGTLDLDDFVLKPTDPAPLFAAAEKRAAEVQARYVAPEEPNRANWPLELKVVGNRLHDTNGKEVWLQGVNAGGLETLPQDKQAIKSVVVAIDDWKANCVRVPMKESFWYGESPYQNDGGKEYRETLDQIITLAANRGAYVVIDLHRFRAPRQEHADFWKEFAGLYKDHPAVLFDLFNEPHGISWEVWRNGGFVSEKSGTDESAFLTDEEKKKNQGYESIGMQALVDAVRSSGAKNVVIAGGVFWCNDLSGVVNGHALKDPTGNGIMYSWHTYNWHTGWEAKVLPTAEKHPIFLGEVGADIHKMNFIPLEDQEDPYTWVPDMLGFIQKHRLNWTGWCLHPGATPLLISDWSYTPTPYWGVFAKEALSGKQFELKRTR</sequence>
<accession>A0A518DQ62</accession>
<dbReference type="GO" id="GO:0008810">
    <property type="term" value="F:cellulase activity"/>
    <property type="evidence" value="ECO:0007669"/>
    <property type="project" value="UniProtKB-EC"/>
</dbReference>
<evidence type="ECO:0000313" key="6">
    <source>
        <dbReference type="Proteomes" id="UP000317648"/>
    </source>
</evidence>
<keyword evidence="6" id="KW-1185">Reference proteome</keyword>
<dbReference type="PANTHER" id="PTHR34142:SF1">
    <property type="entry name" value="GLYCOSIDE HYDROLASE FAMILY 5 DOMAIN-CONTAINING PROTEIN"/>
    <property type="match status" value="1"/>
</dbReference>
<evidence type="ECO:0000256" key="3">
    <source>
        <dbReference type="SAM" id="SignalP"/>
    </source>
</evidence>
<gene>
    <name evidence="5" type="primary">celA</name>
    <name evidence="5" type="ORF">Pla8534_17820</name>
</gene>
<dbReference type="KEGG" id="lcre:Pla8534_17820"/>
<keyword evidence="2 5" id="KW-0326">Glycosidase</keyword>
<feature type="signal peptide" evidence="3">
    <location>
        <begin position="1"/>
        <end position="29"/>
    </location>
</feature>
<dbReference type="InterPro" id="IPR001547">
    <property type="entry name" value="Glyco_hydro_5"/>
</dbReference>
<dbReference type="AlphaFoldDB" id="A0A518DQ62"/>
<proteinExistence type="predicted"/>
<evidence type="ECO:0000256" key="2">
    <source>
        <dbReference type="ARBA" id="ARBA00023295"/>
    </source>
</evidence>
<keyword evidence="1 5" id="KW-0378">Hydrolase</keyword>
<dbReference type="OrthoDB" id="9800475at2"/>
<dbReference type="EC" id="3.2.1.4" evidence="5"/>
<dbReference type="Pfam" id="PF00150">
    <property type="entry name" value="Cellulase"/>
    <property type="match status" value="1"/>
</dbReference>
<evidence type="ECO:0000256" key="1">
    <source>
        <dbReference type="ARBA" id="ARBA00022801"/>
    </source>
</evidence>